<dbReference type="GO" id="GO:0016747">
    <property type="term" value="F:acyltransferase activity, transferring groups other than amino-acyl groups"/>
    <property type="evidence" value="ECO:0007669"/>
    <property type="project" value="InterPro"/>
</dbReference>
<dbReference type="Pfam" id="PF00583">
    <property type="entry name" value="Acetyltransf_1"/>
    <property type="match status" value="1"/>
</dbReference>
<accession>A0A645HU17</accession>
<name>A0A645HU17_9ZZZZ</name>
<feature type="domain" description="N-acetyltransferase" evidence="1">
    <location>
        <begin position="1"/>
        <end position="150"/>
    </location>
</feature>
<dbReference type="SUPFAM" id="SSF55729">
    <property type="entry name" value="Acyl-CoA N-acyltransferases (Nat)"/>
    <property type="match status" value="1"/>
</dbReference>
<dbReference type="InterPro" id="IPR016181">
    <property type="entry name" value="Acyl_CoA_acyltransferase"/>
</dbReference>
<dbReference type="Gene3D" id="3.40.630.30">
    <property type="match status" value="1"/>
</dbReference>
<evidence type="ECO:0000313" key="2">
    <source>
        <dbReference type="EMBL" id="MPN41972.1"/>
    </source>
</evidence>
<sequence>MMKPIFEIQSDDRNFSEFARIMSNSEPWITLKKGYEDCLKSLSGVAKTVVAIKVNDQIAGVIVIQDAGSFRGYLQSICISAEYRGAGIGDEALHFFESHISTYSKNFFLCVSTFNSGAIKFYENHGFKIVGKLDNFVLDGFDEYLMRKTL</sequence>
<dbReference type="AlphaFoldDB" id="A0A645HU17"/>
<organism evidence="2">
    <name type="scientific">bioreactor metagenome</name>
    <dbReference type="NCBI Taxonomy" id="1076179"/>
    <lineage>
        <taxon>unclassified sequences</taxon>
        <taxon>metagenomes</taxon>
        <taxon>ecological metagenomes</taxon>
    </lineage>
</organism>
<proteinExistence type="predicted"/>
<reference evidence="2" key="1">
    <citation type="submission" date="2019-08" db="EMBL/GenBank/DDBJ databases">
        <authorList>
            <person name="Kucharzyk K."/>
            <person name="Murdoch R.W."/>
            <person name="Higgins S."/>
            <person name="Loffler F."/>
        </authorList>
    </citation>
    <scope>NUCLEOTIDE SEQUENCE</scope>
</reference>
<comment type="caution">
    <text evidence="2">The sequence shown here is derived from an EMBL/GenBank/DDBJ whole genome shotgun (WGS) entry which is preliminary data.</text>
</comment>
<dbReference type="PROSITE" id="PS51186">
    <property type="entry name" value="GNAT"/>
    <property type="match status" value="1"/>
</dbReference>
<protein>
    <recommendedName>
        <fullName evidence="1">N-acetyltransferase domain-containing protein</fullName>
    </recommendedName>
</protein>
<dbReference type="CDD" id="cd04301">
    <property type="entry name" value="NAT_SF"/>
    <property type="match status" value="1"/>
</dbReference>
<gene>
    <name evidence="2" type="ORF">SDC9_189527</name>
</gene>
<dbReference type="EMBL" id="VSSQ01099357">
    <property type="protein sequence ID" value="MPN41972.1"/>
    <property type="molecule type" value="Genomic_DNA"/>
</dbReference>
<dbReference type="InterPro" id="IPR000182">
    <property type="entry name" value="GNAT_dom"/>
</dbReference>
<evidence type="ECO:0000259" key="1">
    <source>
        <dbReference type="PROSITE" id="PS51186"/>
    </source>
</evidence>